<dbReference type="SUPFAM" id="SSF102114">
    <property type="entry name" value="Radical SAM enzymes"/>
    <property type="match status" value="1"/>
</dbReference>
<reference evidence="1 2" key="1">
    <citation type="journal article" date="2021" name="Cell Host Microbe">
        <title>in vivo commensal control of Clostridioides difficile virulence.</title>
        <authorList>
            <person name="Girinathan B.P."/>
            <person name="Dibenedetto N."/>
            <person name="Worley J.N."/>
            <person name="Peltier J."/>
            <person name="Arrieta-Ortiz M.L."/>
            <person name="Rupa Christinal Immanuel S."/>
            <person name="Lavin R."/>
            <person name="Delaney M.L."/>
            <person name="Cummins C."/>
            <person name="Hoffmann M."/>
            <person name="Luo Y."/>
            <person name="Gonzalez-Escalona N."/>
            <person name="Allard M."/>
            <person name="Onderdonk A.B."/>
            <person name="Gerber G.K."/>
            <person name="Sonenshein A.L."/>
            <person name="Baliga N."/>
            <person name="Dupuy B."/>
            <person name="Bry L."/>
        </authorList>
    </citation>
    <scope>NUCLEOTIDE SEQUENCE [LARGE SCALE GENOMIC DNA]</scope>
    <source>
        <strain evidence="1 2">DSM 599</strain>
    </source>
</reference>
<gene>
    <name evidence="1" type="primary">splB</name>
    <name evidence="1" type="ORF">K5V21_14350</name>
</gene>
<dbReference type="Pfam" id="PF20903">
    <property type="entry name" value="SPL"/>
    <property type="match status" value="1"/>
</dbReference>
<dbReference type="GO" id="GO:0016829">
    <property type="term" value="F:lyase activity"/>
    <property type="evidence" value="ECO:0007669"/>
    <property type="project" value="UniProtKB-KW"/>
</dbReference>
<organism evidence="1 2">
    <name type="scientific">Clostridium sardiniense</name>
    <name type="common">Clostridium absonum</name>
    <dbReference type="NCBI Taxonomy" id="29369"/>
    <lineage>
        <taxon>Bacteria</taxon>
        <taxon>Bacillati</taxon>
        <taxon>Bacillota</taxon>
        <taxon>Clostridia</taxon>
        <taxon>Eubacteriales</taxon>
        <taxon>Clostridiaceae</taxon>
        <taxon>Clostridium</taxon>
    </lineage>
</organism>
<evidence type="ECO:0000313" key="2">
    <source>
        <dbReference type="Proteomes" id="UP001299068"/>
    </source>
</evidence>
<evidence type="ECO:0000313" key="1">
    <source>
        <dbReference type="EMBL" id="MBY0756626.1"/>
    </source>
</evidence>
<dbReference type="SFLD" id="SFLDG01079">
    <property type="entry name" value="spore_photoproduct_lyase_like"/>
    <property type="match status" value="1"/>
</dbReference>
<dbReference type="InterPro" id="IPR058240">
    <property type="entry name" value="rSAM_sf"/>
</dbReference>
<dbReference type="RefSeq" id="WP_221861859.1">
    <property type="nucleotide sequence ID" value="NZ_JAIKTU010000012.1"/>
</dbReference>
<dbReference type="Gene3D" id="3.40.50.12110">
    <property type="match status" value="1"/>
</dbReference>
<name>A0ABS7L0N8_CLOSR</name>
<dbReference type="EMBL" id="JAIKTU010000012">
    <property type="protein sequence ID" value="MBY0756626.1"/>
    <property type="molecule type" value="Genomic_DNA"/>
</dbReference>
<dbReference type="EC" id="4.1.99.14" evidence="1"/>
<sequence length="337" mass="39297">MFKPAKVIFDEKSLEYPLGKRLFSYFNEEDTEVIVNKGGRFIGKKAESPIQSFISGKSSLVVGVRKITEFQSCKPSANYQLPLISGCSGMCEYCYLNTQLGKRPYTKIYVNVDEILEKALNYINERKPKTTTFEGAATSDPIPTEEYTGAMKTAIEFFGSNEYSYFRFVTKFSNVDSLIGAKHNGRTTIRFSLNTDRIIREFERGTDPFIKRIEAAKKLYNDGYKIGFIIAPVFIYENWMEEYENLIKKIGEEFRDIDKKIEIEVISHRYTERAKNQILSVYPESKLPMDKENRTLKYGQFGYTKYVYDKEELERMKIFFKDKASKYIKNCIIKYII</sequence>
<proteinExistence type="predicted"/>
<keyword evidence="1" id="KW-0456">Lyase</keyword>
<dbReference type="SFLD" id="SFLDF00412">
    <property type="entry name" value="spore_photoproduct_lyase_2"/>
    <property type="match status" value="1"/>
</dbReference>
<keyword evidence="2" id="KW-1185">Reference proteome</keyword>
<dbReference type="CDD" id="cd01335">
    <property type="entry name" value="Radical_SAM"/>
    <property type="match status" value="1"/>
</dbReference>
<dbReference type="InterPro" id="IPR023897">
    <property type="entry name" value="SPL_firmicutes"/>
</dbReference>
<accession>A0ABS7L0N8</accession>
<dbReference type="Proteomes" id="UP001299068">
    <property type="component" value="Unassembled WGS sequence"/>
</dbReference>
<dbReference type="NCBIfam" id="TIGR04070">
    <property type="entry name" value="photo_TT_lyase"/>
    <property type="match status" value="1"/>
</dbReference>
<protein>
    <submittedName>
        <fullName evidence="1">Spore photoproduct lyase</fullName>
        <ecNumber evidence="1">4.1.99.14</ecNumber>
    </submittedName>
</protein>
<dbReference type="Gene3D" id="3.80.30.30">
    <property type="match status" value="1"/>
</dbReference>
<dbReference type="InterPro" id="IPR034559">
    <property type="entry name" value="SPL_Clostridia"/>
</dbReference>
<dbReference type="SFLD" id="SFLDS00029">
    <property type="entry name" value="Radical_SAM"/>
    <property type="match status" value="1"/>
</dbReference>
<dbReference type="InterPro" id="IPR007197">
    <property type="entry name" value="rSAM"/>
</dbReference>
<comment type="caution">
    <text evidence="1">The sequence shown here is derived from an EMBL/GenBank/DDBJ whole genome shotgun (WGS) entry which is preliminary data.</text>
</comment>
<dbReference type="InterPro" id="IPR049539">
    <property type="entry name" value="SPL"/>
</dbReference>
<dbReference type="PANTHER" id="PTHR37822:SF2">
    <property type="entry name" value="SPORE PHOTOPRODUCT LYASE"/>
    <property type="match status" value="1"/>
</dbReference>
<dbReference type="PANTHER" id="PTHR37822">
    <property type="entry name" value="SPORE PHOTOPRODUCT LYASE-RELATED"/>
    <property type="match status" value="1"/>
</dbReference>